<dbReference type="PANTHER" id="PTHR14859">
    <property type="entry name" value="CALCOFLUOR WHITE HYPERSENSITIVE PROTEIN PRECURSOR"/>
    <property type="match status" value="1"/>
</dbReference>
<accession>A0A426VHR6</accession>
<dbReference type="Pfam" id="PF03372">
    <property type="entry name" value="Exo_endo_phos"/>
    <property type="match status" value="1"/>
</dbReference>
<comment type="caution">
    <text evidence="2">The sequence shown here is derived from an EMBL/GenBank/DDBJ whole genome shotgun (WGS) entry which is preliminary data.</text>
</comment>
<dbReference type="OrthoDB" id="9793162at2"/>
<dbReference type="Gene3D" id="3.60.10.10">
    <property type="entry name" value="Endonuclease/exonuclease/phosphatase"/>
    <property type="match status" value="1"/>
</dbReference>
<dbReference type="InterPro" id="IPR005135">
    <property type="entry name" value="Endo/exonuclease/phosphatase"/>
</dbReference>
<proteinExistence type="predicted"/>
<evidence type="ECO:0000259" key="1">
    <source>
        <dbReference type="Pfam" id="PF03372"/>
    </source>
</evidence>
<feature type="domain" description="Endonuclease/exonuclease/phosphatase" evidence="1">
    <location>
        <begin position="27"/>
        <end position="257"/>
    </location>
</feature>
<dbReference type="RefSeq" id="WP_125241444.1">
    <property type="nucleotide sequence ID" value="NZ_RSED01000001.1"/>
</dbReference>
<dbReference type="GO" id="GO:0016020">
    <property type="term" value="C:membrane"/>
    <property type="evidence" value="ECO:0007669"/>
    <property type="project" value="GOC"/>
</dbReference>
<dbReference type="EMBL" id="RSED01000001">
    <property type="protein sequence ID" value="RRS06301.1"/>
    <property type="molecule type" value="Genomic_DNA"/>
</dbReference>
<dbReference type="SUPFAM" id="SSF56219">
    <property type="entry name" value="DNase I-like"/>
    <property type="match status" value="1"/>
</dbReference>
<sequence>MYRDPSSEPVSRPRGTGGADTPLTVLTLNLHKGFTAMNRHFVLPALKAAVQHCDADIVFLQEVLGQHDTHAQRVHGWPAQSQYEYLADSIWRDFAYGRNAVYPQGHHGNAVLSKFPIVAWRNQDVSVHTIEKRGLLHGELDWKTRGKTLHVICAHLGLLESQRQEQIRRLVALINERVPPDAPLIVAGDLNDWRQRGHPALLRAGLREVHHTLRGRLARTFPARMPVLPLDRVYVRHLEPVSVKVLSQAPWNRLSDHAAVLAEVA</sequence>
<keyword evidence="3" id="KW-1185">Reference proteome</keyword>
<name>A0A426VHR6_9BURK</name>
<dbReference type="GO" id="GO:0003824">
    <property type="term" value="F:catalytic activity"/>
    <property type="evidence" value="ECO:0007669"/>
    <property type="project" value="InterPro"/>
</dbReference>
<gene>
    <name evidence="2" type="ORF">EIP75_01575</name>
</gene>
<dbReference type="InterPro" id="IPR036691">
    <property type="entry name" value="Endo/exonu/phosph_ase_sf"/>
</dbReference>
<dbReference type="GO" id="GO:0006506">
    <property type="term" value="P:GPI anchor biosynthetic process"/>
    <property type="evidence" value="ECO:0007669"/>
    <property type="project" value="TreeGrafter"/>
</dbReference>
<dbReference type="AlphaFoldDB" id="A0A426VHR6"/>
<evidence type="ECO:0000313" key="2">
    <source>
        <dbReference type="EMBL" id="RRS06301.1"/>
    </source>
</evidence>
<reference evidence="2 3" key="1">
    <citation type="submission" date="2018-12" db="EMBL/GenBank/DDBJ databases">
        <title>The whole draft genome of Aquabacterium sp. SJQ9.</title>
        <authorList>
            <person name="Sun L."/>
            <person name="Gao X."/>
            <person name="Chen W."/>
            <person name="Huang K."/>
        </authorList>
    </citation>
    <scope>NUCLEOTIDE SEQUENCE [LARGE SCALE GENOMIC DNA]</scope>
    <source>
        <strain evidence="2 3">SJQ9</strain>
    </source>
</reference>
<evidence type="ECO:0000313" key="3">
    <source>
        <dbReference type="Proteomes" id="UP000269265"/>
    </source>
</evidence>
<organism evidence="2 3">
    <name type="scientific">Aquabacterium soli</name>
    <dbReference type="NCBI Taxonomy" id="2493092"/>
    <lineage>
        <taxon>Bacteria</taxon>
        <taxon>Pseudomonadati</taxon>
        <taxon>Pseudomonadota</taxon>
        <taxon>Betaproteobacteria</taxon>
        <taxon>Burkholderiales</taxon>
        <taxon>Aquabacterium</taxon>
    </lineage>
</organism>
<dbReference type="Proteomes" id="UP000269265">
    <property type="component" value="Unassembled WGS sequence"/>
</dbReference>
<protein>
    <submittedName>
        <fullName evidence="2">EEP domain-containing protein</fullName>
    </submittedName>
</protein>
<dbReference type="InterPro" id="IPR051916">
    <property type="entry name" value="GPI-anchor_lipid_remodeler"/>
</dbReference>
<dbReference type="PANTHER" id="PTHR14859:SF1">
    <property type="entry name" value="PGAP2-INTERACTING PROTEIN"/>
    <property type="match status" value="1"/>
</dbReference>